<keyword evidence="1" id="KW-0560">Oxidoreductase</keyword>
<feature type="domain" description="Gfo/Idh/MocA-like oxidoreductase N-terminal" evidence="2">
    <location>
        <begin position="3"/>
        <end position="112"/>
    </location>
</feature>
<dbReference type="PANTHER" id="PTHR43818">
    <property type="entry name" value="BCDNA.GH03377"/>
    <property type="match status" value="1"/>
</dbReference>
<dbReference type="EMBL" id="JAHQCW010000013">
    <property type="protein sequence ID" value="MBU9736787.1"/>
    <property type="molecule type" value="Genomic_DNA"/>
</dbReference>
<dbReference type="Gene3D" id="3.30.360.10">
    <property type="entry name" value="Dihydrodipicolinate Reductase, domain 2"/>
    <property type="match status" value="1"/>
</dbReference>
<proteinExistence type="predicted"/>
<dbReference type="EMBL" id="JAHQCW010000013">
    <property type="protein sequence ID" value="MBU9736824.1"/>
    <property type="molecule type" value="Genomic_DNA"/>
</dbReference>
<reference evidence="5" key="1">
    <citation type="submission" date="2021-06" db="EMBL/GenBank/DDBJ databases">
        <title>Description of novel taxa of the family Lachnospiraceae.</title>
        <authorList>
            <person name="Chaplin A.V."/>
            <person name="Sokolova S.R."/>
            <person name="Pikina A.P."/>
            <person name="Korzhanova M."/>
            <person name="Belova V."/>
            <person name="Korostin D."/>
            <person name="Efimov B.A."/>
        </authorList>
    </citation>
    <scope>NUCLEOTIDE SEQUENCE</scope>
    <source>
        <strain evidence="5">ASD5720</strain>
    </source>
</reference>
<dbReference type="InterPro" id="IPR036291">
    <property type="entry name" value="NAD(P)-bd_dom_sf"/>
</dbReference>
<keyword evidence="6" id="KW-1185">Reference proteome</keyword>
<evidence type="ECO:0000313" key="6">
    <source>
        <dbReference type="Proteomes" id="UP000712157"/>
    </source>
</evidence>
<dbReference type="PANTHER" id="PTHR43818:SF11">
    <property type="entry name" value="BCDNA.GH03377"/>
    <property type="match status" value="1"/>
</dbReference>
<gene>
    <name evidence="4" type="ORF">KTH89_09580</name>
    <name evidence="5" type="ORF">KTH89_09765</name>
</gene>
<organism evidence="5 6">
    <name type="scientific">Diplocloster agilis</name>
    <dbReference type="NCBI Taxonomy" id="2850323"/>
    <lineage>
        <taxon>Bacteria</taxon>
        <taxon>Bacillati</taxon>
        <taxon>Bacillota</taxon>
        <taxon>Clostridia</taxon>
        <taxon>Lachnospirales</taxon>
        <taxon>Lachnospiraceae</taxon>
        <taxon>Diplocloster</taxon>
    </lineage>
</organism>
<evidence type="ECO:0000256" key="1">
    <source>
        <dbReference type="ARBA" id="ARBA00023002"/>
    </source>
</evidence>
<dbReference type="InterPro" id="IPR000683">
    <property type="entry name" value="Gfo/Idh/MocA-like_OxRdtase_N"/>
</dbReference>
<evidence type="ECO:0000313" key="4">
    <source>
        <dbReference type="EMBL" id="MBU9736787.1"/>
    </source>
</evidence>
<dbReference type="Pfam" id="PF22725">
    <property type="entry name" value="GFO_IDH_MocA_C3"/>
    <property type="match status" value="1"/>
</dbReference>
<evidence type="ECO:0000259" key="3">
    <source>
        <dbReference type="Pfam" id="PF22725"/>
    </source>
</evidence>
<protein>
    <submittedName>
        <fullName evidence="5">Gfo/Idh/MocA family oxidoreductase</fullName>
    </submittedName>
</protein>
<accession>A0A949JZA3</accession>
<dbReference type="InterPro" id="IPR050463">
    <property type="entry name" value="Gfo/Idh/MocA_oxidrdct_glycsds"/>
</dbReference>
<dbReference type="AlphaFoldDB" id="A0A949JZA3"/>
<feature type="domain" description="GFO/IDH/MocA-like oxidoreductase" evidence="3">
    <location>
        <begin position="130"/>
        <end position="263"/>
    </location>
</feature>
<dbReference type="GO" id="GO:0016491">
    <property type="term" value="F:oxidoreductase activity"/>
    <property type="evidence" value="ECO:0007669"/>
    <property type="project" value="UniProtKB-KW"/>
</dbReference>
<dbReference type="SUPFAM" id="SSF51735">
    <property type="entry name" value="NAD(P)-binding Rossmann-fold domains"/>
    <property type="match status" value="1"/>
</dbReference>
<dbReference type="GO" id="GO:0000166">
    <property type="term" value="F:nucleotide binding"/>
    <property type="evidence" value="ECO:0007669"/>
    <property type="project" value="InterPro"/>
</dbReference>
<evidence type="ECO:0000313" key="5">
    <source>
        <dbReference type="EMBL" id="MBU9736824.1"/>
    </source>
</evidence>
<sequence length="380" mass="42102">MKRVGIIGCGEISNIYLNNISRYFHGLTVAACADIDPNRARLAADRHGIAKACSAEELLADADIDVILNLTVPKVHYEINRQALLAGKHVYCEKPMALSMDQVEELQRLSREGRLALGCAPDTFLGPALQTCRKLIDDGWIGRPVAAVANMVSHGHETWHPNPDFFYQKGGGPMMDMGPYYISALVSMLGPVLSTSCFCGQGQESRRIYTRERYGQEIPVEVPTHYAGILKFRQGTIASLNMSFDVWLSHLPKLEIYGTEGTLVVPDPNRFDGEVKLLRADSLIKEVDGKKAGEAAGMLSRPEMWEHFKSMPRMFGRPAENMRGLGLADLAGALEAGREHRTNPEFTGHVTEVLLSFEKAQREGVQHMRTTCARPEPIKL</sequence>
<name>A0A949JZA3_9FIRM</name>
<dbReference type="Proteomes" id="UP000712157">
    <property type="component" value="Unassembled WGS sequence"/>
</dbReference>
<comment type="caution">
    <text evidence="5">The sequence shown here is derived from an EMBL/GenBank/DDBJ whole genome shotgun (WGS) entry which is preliminary data.</text>
</comment>
<dbReference type="InterPro" id="IPR055170">
    <property type="entry name" value="GFO_IDH_MocA-like_dom"/>
</dbReference>
<dbReference type="RefSeq" id="WP_238721475.1">
    <property type="nucleotide sequence ID" value="NZ_JAHQCW010000013.1"/>
</dbReference>
<dbReference type="SUPFAM" id="SSF55347">
    <property type="entry name" value="Glyceraldehyde-3-phosphate dehydrogenase-like, C-terminal domain"/>
    <property type="match status" value="1"/>
</dbReference>
<dbReference type="Pfam" id="PF01408">
    <property type="entry name" value="GFO_IDH_MocA"/>
    <property type="match status" value="1"/>
</dbReference>
<evidence type="ECO:0000259" key="2">
    <source>
        <dbReference type="Pfam" id="PF01408"/>
    </source>
</evidence>
<dbReference type="Gene3D" id="3.40.50.720">
    <property type="entry name" value="NAD(P)-binding Rossmann-like Domain"/>
    <property type="match status" value="1"/>
</dbReference>